<sequence length="91" mass="10850">MTTQYLLLLMNLQLSNNNEKMKTRHILIPIVIFFIIVGLMTYFDYSKLTTPINGIPIEEYCDQFPNPFCTERPLDLDFFEYLRYKISSWNG</sequence>
<reference evidence="2 3" key="1">
    <citation type="submission" date="2018-02" db="EMBL/GenBank/DDBJ databases">
        <title>Complete genome of Nitrosopumilus ureaphilus PS0.</title>
        <authorList>
            <person name="Qin W."/>
            <person name="Zheng Y."/>
            <person name="Stahl D.A."/>
        </authorList>
    </citation>
    <scope>NUCLEOTIDE SEQUENCE [LARGE SCALE GENOMIC DNA]</scope>
    <source>
        <strain evidence="2 3">PS0</strain>
    </source>
</reference>
<dbReference type="Proteomes" id="UP000509478">
    <property type="component" value="Chromosome"/>
</dbReference>
<dbReference type="AlphaFoldDB" id="A0A7D5M4X5"/>
<keyword evidence="1" id="KW-1133">Transmembrane helix</keyword>
<evidence type="ECO:0000313" key="3">
    <source>
        <dbReference type="Proteomes" id="UP000509478"/>
    </source>
</evidence>
<proteinExistence type="predicted"/>
<dbReference type="RefSeq" id="WP_179372753.1">
    <property type="nucleotide sequence ID" value="NZ_CP026995.1"/>
</dbReference>
<evidence type="ECO:0000313" key="2">
    <source>
        <dbReference type="EMBL" id="QLH06653.1"/>
    </source>
</evidence>
<gene>
    <name evidence="2" type="ORF">C5F50_05875</name>
</gene>
<dbReference type="GeneID" id="56067596"/>
<feature type="transmembrane region" description="Helical" evidence="1">
    <location>
        <begin position="26"/>
        <end position="43"/>
    </location>
</feature>
<accession>A0A7D5M4X5</accession>
<name>A0A7D5M4X5_9ARCH</name>
<keyword evidence="1" id="KW-0812">Transmembrane</keyword>
<keyword evidence="1" id="KW-0472">Membrane</keyword>
<evidence type="ECO:0000256" key="1">
    <source>
        <dbReference type="SAM" id="Phobius"/>
    </source>
</evidence>
<dbReference type="KEGG" id="nue:C5F50_05875"/>
<protein>
    <submittedName>
        <fullName evidence="2">Uncharacterized protein</fullName>
    </submittedName>
</protein>
<dbReference type="EMBL" id="CP026995">
    <property type="protein sequence ID" value="QLH06653.1"/>
    <property type="molecule type" value="Genomic_DNA"/>
</dbReference>
<organism evidence="2 3">
    <name type="scientific">Nitrosopumilus ureiphilus</name>
    <dbReference type="NCBI Taxonomy" id="1470067"/>
    <lineage>
        <taxon>Archaea</taxon>
        <taxon>Nitrososphaerota</taxon>
        <taxon>Nitrososphaeria</taxon>
        <taxon>Nitrosopumilales</taxon>
        <taxon>Nitrosopumilaceae</taxon>
        <taxon>Nitrosopumilus</taxon>
    </lineage>
</organism>
<keyword evidence="3" id="KW-1185">Reference proteome</keyword>